<dbReference type="Pfam" id="PF11213">
    <property type="entry name" value="DUF3006"/>
    <property type="match status" value="1"/>
</dbReference>
<name>A0A084JAF4_9CLOT</name>
<proteinExistence type="predicted"/>
<dbReference type="AlphaFoldDB" id="A0A084JAF4"/>
<dbReference type="RefSeq" id="WP_035133698.1">
    <property type="nucleotide sequence ID" value="NZ_JPMD01000028.1"/>
</dbReference>
<keyword evidence="2" id="KW-1185">Reference proteome</keyword>
<dbReference type="EMBL" id="JPMD01000028">
    <property type="protein sequence ID" value="KEZ85938.1"/>
    <property type="molecule type" value="Genomic_DNA"/>
</dbReference>
<dbReference type="eggNOG" id="ENOG50339TZ">
    <property type="taxonomic scope" value="Bacteria"/>
</dbReference>
<protein>
    <recommendedName>
        <fullName evidence="3">DUF3006 domain-containing protein</fullName>
    </recommendedName>
</protein>
<evidence type="ECO:0000313" key="2">
    <source>
        <dbReference type="Proteomes" id="UP000028542"/>
    </source>
</evidence>
<evidence type="ECO:0008006" key="3">
    <source>
        <dbReference type="Google" id="ProtNLM"/>
    </source>
</evidence>
<comment type="caution">
    <text evidence="1">The sequence shown here is derived from an EMBL/GenBank/DDBJ whole genome shotgun (WGS) entry which is preliminary data.</text>
</comment>
<dbReference type="InterPro" id="IPR021377">
    <property type="entry name" value="DUF3006"/>
</dbReference>
<sequence>MIIIDRFEEEYAVCEKEDMEMVNIPIMYLPKGVKEGDCMDLVNDKYIINNKETEKLKKEIEKLTNNMWI</sequence>
<organism evidence="1 2">
    <name type="scientific">Clostridium sulfidigenes</name>
    <dbReference type="NCBI Taxonomy" id="318464"/>
    <lineage>
        <taxon>Bacteria</taxon>
        <taxon>Bacillati</taxon>
        <taxon>Bacillota</taxon>
        <taxon>Clostridia</taxon>
        <taxon>Eubacteriales</taxon>
        <taxon>Clostridiaceae</taxon>
        <taxon>Clostridium</taxon>
    </lineage>
</organism>
<accession>A0A084JAF4</accession>
<gene>
    <name evidence="1" type="ORF">IO99_12465</name>
</gene>
<reference evidence="1 2" key="1">
    <citation type="submission" date="2014-07" db="EMBL/GenBank/DDBJ databases">
        <title>Draft genome of Clostridium sulfidigenes 113A isolated from sediments associated with methane hydrate from Krishna Godavari basin.</title>
        <authorList>
            <person name="Honkalas V.S."/>
            <person name="Dabir A.P."/>
            <person name="Arora P."/>
            <person name="Dhakephalkar P.K."/>
        </authorList>
    </citation>
    <scope>NUCLEOTIDE SEQUENCE [LARGE SCALE GENOMIC DNA]</scope>
    <source>
        <strain evidence="1 2">113A</strain>
    </source>
</reference>
<dbReference type="STRING" id="318464.IO99_12465"/>
<dbReference type="Gene3D" id="6.20.120.50">
    <property type="match status" value="1"/>
</dbReference>
<dbReference type="Proteomes" id="UP000028542">
    <property type="component" value="Unassembled WGS sequence"/>
</dbReference>
<evidence type="ECO:0000313" key="1">
    <source>
        <dbReference type="EMBL" id="KEZ85938.1"/>
    </source>
</evidence>